<dbReference type="PIRSF" id="PIRSF018077">
    <property type="entry name" value="UCP018077"/>
    <property type="match status" value="1"/>
</dbReference>
<name>A0ABP9HYJ3_9ACTN</name>
<sequence length="529" mass="57813">MSVHRVTGLETEFGVVAPGDPAANPMLLSAQVVNAYAAPLGGQGARARWDYEDEAPLRDARGFEVERAAAHPSQLTDRPGPAQQRRSVPQAGTESFESEDPSTANVILTNGARLYVDHAHPEYSSPEVTTPRDAVRWDRAGERVVLESVRRIAAGGGLTPVNVYKNNTDGKGASYGTHENYLMDRATAFGDIVRHLTPFFVSRQVLCGAGRVGIGQDSRRAGFQISQRADFFEVEVGLETTLKRPIINTRDEPHASAEKYRRLHVIVGDATMCEVATLLKVGTTSLVLAMVEAGALDGGPAGDLALAQPVAELHAVSHDPSLRHLVRLRDGRRMSAVQLQWAYHEAAAAFVAREQGAHPDPDTAEVLQRWESVLTRLERDPALCAREIDWVAKLRLLQGYRDRDGLDWDAARLQAIDLQWSDVRPEKGLYLRLAARGQVEVLLAEDDVAQAVTRPPEDTRAYFRGQCLARYGREVAAASWDSVIFDIAGRGALQRVPTLEPLRGTREHVGALLERCRTAADLVAALTGS</sequence>
<feature type="region of interest" description="Disordered" evidence="2">
    <location>
        <begin position="68"/>
        <end position="103"/>
    </location>
</feature>
<feature type="compositionally biased region" description="Polar residues" evidence="2">
    <location>
        <begin position="84"/>
        <end position="103"/>
    </location>
</feature>
<evidence type="ECO:0000256" key="1">
    <source>
        <dbReference type="ARBA" id="ARBA00009114"/>
    </source>
</evidence>
<gene>
    <name evidence="3" type="primary">dop</name>
    <name evidence="3" type="ORF">GCM10023225_22180</name>
</gene>
<evidence type="ECO:0000256" key="2">
    <source>
        <dbReference type="SAM" id="MobiDB-lite"/>
    </source>
</evidence>
<evidence type="ECO:0000313" key="4">
    <source>
        <dbReference type="Proteomes" id="UP001501195"/>
    </source>
</evidence>
<accession>A0ABP9HYJ3</accession>
<keyword evidence="4" id="KW-1185">Reference proteome</keyword>
<comment type="caution">
    <text evidence="3">The sequence shown here is derived from an EMBL/GenBank/DDBJ whole genome shotgun (WGS) entry which is preliminary data.</text>
</comment>
<organism evidence="3 4">
    <name type="scientific">Kineococcus glutinatus</name>
    <dbReference type="NCBI Taxonomy" id="1070872"/>
    <lineage>
        <taxon>Bacteria</taxon>
        <taxon>Bacillati</taxon>
        <taxon>Actinomycetota</taxon>
        <taxon>Actinomycetes</taxon>
        <taxon>Kineosporiales</taxon>
        <taxon>Kineosporiaceae</taxon>
        <taxon>Kineococcus</taxon>
    </lineage>
</organism>
<dbReference type="InterPro" id="IPR004347">
    <property type="entry name" value="Pup_ligase/deamidase"/>
</dbReference>
<dbReference type="Proteomes" id="UP001501195">
    <property type="component" value="Unassembled WGS sequence"/>
</dbReference>
<dbReference type="PANTHER" id="PTHR42307:SF2">
    <property type="entry name" value="PUP DEAMIDASE_DEPUPYLASE"/>
    <property type="match status" value="1"/>
</dbReference>
<dbReference type="NCBIfam" id="TIGR03688">
    <property type="entry name" value="depupylase_Dop"/>
    <property type="match status" value="1"/>
</dbReference>
<proteinExistence type="inferred from homology"/>
<evidence type="ECO:0000313" key="3">
    <source>
        <dbReference type="EMBL" id="GAA4981726.1"/>
    </source>
</evidence>
<reference evidence="4" key="1">
    <citation type="journal article" date="2019" name="Int. J. Syst. Evol. Microbiol.">
        <title>The Global Catalogue of Microorganisms (GCM) 10K type strain sequencing project: providing services to taxonomists for standard genome sequencing and annotation.</title>
        <authorList>
            <consortium name="The Broad Institute Genomics Platform"/>
            <consortium name="The Broad Institute Genome Sequencing Center for Infectious Disease"/>
            <person name="Wu L."/>
            <person name="Ma J."/>
        </authorList>
    </citation>
    <scope>NUCLEOTIDE SEQUENCE [LARGE SCALE GENOMIC DNA]</scope>
    <source>
        <strain evidence="4">JCM 18126</strain>
    </source>
</reference>
<protein>
    <submittedName>
        <fullName evidence="3">Depupylase/deamidase Dop</fullName>
    </submittedName>
</protein>
<dbReference type="Pfam" id="PF03136">
    <property type="entry name" value="Pup_ligase"/>
    <property type="match status" value="1"/>
</dbReference>
<dbReference type="PANTHER" id="PTHR42307">
    <property type="entry name" value="PUP DEAMIDASE/DEPUPYLASE"/>
    <property type="match status" value="1"/>
</dbReference>
<comment type="similarity">
    <text evidence="1">Belongs to the Pup ligase/Pup deamidase family. Pup deamidase subfamily.</text>
</comment>
<dbReference type="EMBL" id="BAABIL010000324">
    <property type="protein sequence ID" value="GAA4981726.1"/>
    <property type="molecule type" value="Genomic_DNA"/>
</dbReference>
<dbReference type="InterPro" id="IPR022366">
    <property type="entry name" value="Pup_deamidase"/>
</dbReference>
<dbReference type="RefSeq" id="WP_345712607.1">
    <property type="nucleotide sequence ID" value="NZ_BAABIL010000324.1"/>
</dbReference>